<dbReference type="EMBL" id="MHNW01000016">
    <property type="protein sequence ID" value="OGZ53496.1"/>
    <property type="molecule type" value="Genomic_DNA"/>
</dbReference>
<accession>A0A1G2GTI2</accession>
<dbReference type="Proteomes" id="UP000179106">
    <property type="component" value="Unassembled WGS sequence"/>
</dbReference>
<dbReference type="STRING" id="1802126.A3B25_02300"/>
<protein>
    <submittedName>
        <fullName evidence="1">Uncharacterized protein</fullName>
    </submittedName>
</protein>
<evidence type="ECO:0000313" key="2">
    <source>
        <dbReference type="Proteomes" id="UP000179106"/>
    </source>
</evidence>
<sequence>MSIKPACDFCKKELTEFGGLLFSPPKKNGEIKKFHVCTHCSSPHPKIRSSRVARDVLVSARRDEEAVVCPLRRSRNEAGRENLSNPMRDTVNLARHIVASPRSASSNPSSSLLVSRKIHQYSRADRYFEMGTQEILKITRLKLAEIEDVLSLGPAWLNYTRKIKRKRI</sequence>
<comment type="caution">
    <text evidence="1">The sequence shown here is derived from an EMBL/GenBank/DDBJ whole genome shotgun (WGS) entry which is preliminary data.</text>
</comment>
<evidence type="ECO:0000313" key="1">
    <source>
        <dbReference type="EMBL" id="OGZ53496.1"/>
    </source>
</evidence>
<reference evidence="1 2" key="1">
    <citation type="journal article" date="2016" name="Nat. Commun.">
        <title>Thousands of microbial genomes shed light on interconnected biogeochemical processes in an aquifer system.</title>
        <authorList>
            <person name="Anantharaman K."/>
            <person name="Brown C.T."/>
            <person name="Hug L.A."/>
            <person name="Sharon I."/>
            <person name="Castelle C.J."/>
            <person name="Probst A.J."/>
            <person name="Thomas B.C."/>
            <person name="Singh A."/>
            <person name="Wilkins M.J."/>
            <person name="Karaoz U."/>
            <person name="Brodie E.L."/>
            <person name="Williams K.H."/>
            <person name="Hubbard S.S."/>
            <person name="Banfield J.F."/>
        </authorList>
    </citation>
    <scope>NUCLEOTIDE SEQUENCE [LARGE SCALE GENOMIC DNA]</scope>
</reference>
<dbReference type="AlphaFoldDB" id="A0A1G2GTI2"/>
<organism evidence="1 2">
    <name type="scientific">Candidatus Ryanbacteria bacterium RIFCSPLOWO2_01_FULL_48_26</name>
    <dbReference type="NCBI Taxonomy" id="1802126"/>
    <lineage>
        <taxon>Bacteria</taxon>
        <taxon>Candidatus Ryaniibacteriota</taxon>
    </lineage>
</organism>
<name>A0A1G2GTI2_9BACT</name>
<proteinExistence type="predicted"/>
<gene>
    <name evidence="1" type="ORF">A3B25_02300</name>
</gene>